<dbReference type="Pfam" id="PF03547">
    <property type="entry name" value="Mem_trans"/>
    <property type="match status" value="1"/>
</dbReference>
<dbReference type="Proteomes" id="UP000019804">
    <property type="component" value="Unassembled WGS sequence"/>
</dbReference>
<keyword evidence="2 6" id="KW-0812">Transmembrane</keyword>
<evidence type="ECO:0000256" key="4">
    <source>
        <dbReference type="ARBA" id="ARBA00023136"/>
    </source>
</evidence>
<sequence>MDAEGFIAPLLGALQACVSVLLTICYGVAAQRLQLMHKTSIDDIAGLSVKLFLPALIVIHLGEQLHAGNLLNYVPVLVWSFIYTSSSIGFAYIASKGFKLPPWVTPACAFNNTTSLPLLLLQSLESVGSLHPIVRGEDTVPDAIRRAQSYFLVCAVVSKTIGYAAGPRLLEAQTNSDGGQGRRISEAEQSDTEAQHASAAGQDNVNEETSLLPDRAHKAGRQIRSQIKHYGGCVTSCLPKRVKQRLLAPFESPFADVMITCTIVGVILGSVPQLHRAFFNHSDEGGIFNAWLTSSVKNIGQLFTTLQIFIVGGKLGLSFERMRGGSGRIPFRAILTIFLVRLVLWPAISISIIYALAKGTNFLQTDPILWFSMMLMPAGPPALVISGLAELAKIPETEEIEVAKTLTIMYALSPFVCLSITGALKASQAALEARSL</sequence>
<feature type="transmembrane region" description="Helical" evidence="6">
    <location>
        <begin position="368"/>
        <end position="389"/>
    </location>
</feature>
<dbReference type="RefSeq" id="XP_040636542.1">
    <property type="nucleotide sequence ID" value="XM_040785831.1"/>
</dbReference>
<dbReference type="GO" id="GO:0055085">
    <property type="term" value="P:transmembrane transport"/>
    <property type="evidence" value="ECO:0007669"/>
    <property type="project" value="InterPro"/>
</dbReference>
<dbReference type="OrthoDB" id="191139at2759"/>
<dbReference type="PANTHER" id="PTHR31794">
    <property type="entry name" value="AUXIN EFFLUX TRANSPORTER FAMILY PROTEIN (EUROFUNG)"/>
    <property type="match status" value="1"/>
</dbReference>
<dbReference type="PANTHER" id="PTHR31794:SF4">
    <property type="entry name" value="AUXIN EFFLUX TRANSPORTER FAMILY PROTEIN (EUROFUNG)"/>
    <property type="match status" value="1"/>
</dbReference>
<feature type="transmembrane region" description="Helical" evidence="6">
    <location>
        <begin position="73"/>
        <end position="93"/>
    </location>
</feature>
<evidence type="ECO:0000256" key="1">
    <source>
        <dbReference type="ARBA" id="ARBA00004141"/>
    </source>
</evidence>
<dbReference type="GO" id="GO:0005783">
    <property type="term" value="C:endoplasmic reticulum"/>
    <property type="evidence" value="ECO:0007669"/>
    <property type="project" value="TreeGrafter"/>
</dbReference>
<reference evidence="8" key="1">
    <citation type="journal article" date="2014" name="Nat. Commun.">
        <title>Genomic adaptations of the halophilic Dead Sea filamentous fungus Eurotium rubrum.</title>
        <authorList>
            <person name="Kis-Papo T."/>
            <person name="Weig A.R."/>
            <person name="Riley R."/>
            <person name="Persoh D."/>
            <person name="Salamov A."/>
            <person name="Sun H."/>
            <person name="Lipzen A."/>
            <person name="Wasser S.P."/>
            <person name="Rambold G."/>
            <person name="Grigoriev I.V."/>
            <person name="Nevo E."/>
        </authorList>
    </citation>
    <scope>NUCLEOTIDE SEQUENCE [LARGE SCALE GENOMIC DNA]</scope>
    <source>
        <strain evidence="8">CBS 135680</strain>
    </source>
</reference>
<dbReference type="GO" id="GO:0016020">
    <property type="term" value="C:membrane"/>
    <property type="evidence" value="ECO:0007669"/>
    <property type="project" value="UniProtKB-SubCell"/>
</dbReference>
<name>A0A017S893_ASPRC</name>
<proteinExistence type="predicted"/>
<dbReference type="InterPro" id="IPR004776">
    <property type="entry name" value="Mem_transp_PIN-like"/>
</dbReference>
<accession>A0A017S893</accession>
<dbReference type="STRING" id="1388766.A0A017S893"/>
<feature type="transmembrane region" description="Helical" evidence="6">
    <location>
        <begin position="41"/>
        <end position="61"/>
    </location>
</feature>
<evidence type="ECO:0000256" key="5">
    <source>
        <dbReference type="SAM" id="MobiDB-lite"/>
    </source>
</evidence>
<dbReference type="GeneID" id="63700955"/>
<evidence type="ECO:0000256" key="2">
    <source>
        <dbReference type="ARBA" id="ARBA00022692"/>
    </source>
</evidence>
<feature type="transmembrane region" description="Helical" evidence="6">
    <location>
        <begin position="329"/>
        <end position="356"/>
    </location>
</feature>
<keyword evidence="4 6" id="KW-0472">Membrane</keyword>
<evidence type="ECO:0000313" key="8">
    <source>
        <dbReference type="Proteomes" id="UP000019804"/>
    </source>
</evidence>
<gene>
    <name evidence="7" type="ORF">EURHEDRAFT_505277</name>
</gene>
<dbReference type="HOGENOM" id="CLU_032414_1_0_1"/>
<protein>
    <submittedName>
        <fullName evidence="7">Auxin efflux carrier superfamily</fullName>
    </submittedName>
</protein>
<evidence type="ECO:0000256" key="6">
    <source>
        <dbReference type="SAM" id="Phobius"/>
    </source>
</evidence>
<organism evidence="7 8">
    <name type="scientific">Aspergillus ruber (strain CBS 135680)</name>
    <dbReference type="NCBI Taxonomy" id="1388766"/>
    <lineage>
        <taxon>Eukaryota</taxon>
        <taxon>Fungi</taxon>
        <taxon>Dikarya</taxon>
        <taxon>Ascomycota</taxon>
        <taxon>Pezizomycotina</taxon>
        <taxon>Eurotiomycetes</taxon>
        <taxon>Eurotiomycetidae</taxon>
        <taxon>Eurotiales</taxon>
        <taxon>Aspergillaceae</taxon>
        <taxon>Aspergillus</taxon>
        <taxon>Aspergillus subgen. Aspergillus</taxon>
    </lineage>
</organism>
<dbReference type="EMBL" id="KK088434">
    <property type="protein sequence ID" value="EYE92854.1"/>
    <property type="molecule type" value="Genomic_DNA"/>
</dbReference>
<keyword evidence="8" id="KW-1185">Reference proteome</keyword>
<evidence type="ECO:0000256" key="3">
    <source>
        <dbReference type="ARBA" id="ARBA00022989"/>
    </source>
</evidence>
<feature type="transmembrane region" description="Helical" evidence="6">
    <location>
        <begin position="6"/>
        <end position="29"/>
    </location>
</feature>
<feature type="region of interest" description="Disordered" evidence="5">
    <location>
        <begin position="172"/>
        <end position="207"/>
    </location>
</feature>
<dbReference type="AlphaFoldDB" id="A0A017S893"/>
<evidence type="ECO:0000313" key="7">
    <source>
        <dbReference type="EMBL" id="EYE92854.1"/>
    </source>
</evidence>
<keyword evidence="3 6" id="KW-1133">Transmembrane helix</keyword>
<comment type="subcellular location">
    <subcellularLocation>
        <location evidence="1">Membrane</location>
        <topology evidence="1">Multi-pass membrane protein</topology>
    </subcellularLocation>
</comment>